<evidence type="ECO:0000313" key="1">
    <source>
        <dbReference type="EMBL" id="MCF5107047.1"/>
    </source>
</evidence>
<keyword evidence="2" id="KW-1185">Reference proteome</keyword>
<comment type="caution">
    <text evidence="1">The sequence shown here is derived from an EMBL/GenBank/DDBJ whole genome shotgun (WGS) entry which is preliminary data.</text>
</comment>
<dbReference type="Proteomes" id="UP000814003">
    <property type="component" value="Unassembled WGS sequence"/>
</dbReference>
<feature type="non-terminal residue" evidence="1">
    <location>
        <position position="48"/>
    </location>
</feature>
<dbReference type="EMBL" id="WKED01000012">
    <property type="protein sequence ID" value="MCF5107047.1"/>
    <property type="molecule type" value="Genomic_DNA"/>
</dbReference>
<gene>
    <name evidence="1" type="ORF">GIW56_09370</name>
</gene>
<proteinExistence type="predicted"/>
<evidence type="ECO:0000313" key="2">
    <source>
        <dbReference type="Proteomes" id="UP000814003"/>
    </source>
</evidence>
<organism evidence="1 2">
    <name type="scientific">Pseudomonas gessardii</name>
    <dbReference type="NCBI Taxonomy" id="78544"/>
    <lineage>
        <taxon>Bacteria</taxon>
        <taxon>Pseudomonadati</taxon>
        <taxon>Pseudomonadota</taxon>
        <taxon>Gammaproteobacteria</taxon>
        <taxon>Pseudomonadales</taxon>
        <taxon>Pseudomonadaceae</taxon>
        <taxon>Pseudomonas</taxon>
    </lineage>
</organism>
<reference evidence="1 2" key="1">
    <citation type="submission" date="2019-11" db="EMBL/GenBank/DDBJ databases">
        <title>Epiphytic Pseudomonas syringae from cherry orchards.</title>
        <authorList>
            <person name="Hulin M.T."/>
        </authorList>
    </citation>
    <scope>NUCLEOTIDE SEQUENCE [LARGE SCALE GENOMIC DNA]</scope>
    <source>
        <strain evidence="1 2">PA-6-5B</strain>
    </source>
</reference>
<protein>
    <submittedName>
        <fullName evidence="1">ISL3 family transposase</fullName>
    </submittedName>
</protein>
<name>A0ABS9F6X5_9PSED</name>
<sequence length="48" mass="5193">MNNLTFSSPDLSSFCQLNNLGLTATGQHLCAERAVIECRLTKAPEPCP</sequence>
<accession>A0ABS9F6X5</accession>